<keyword evidence="4" id="KW-0804">Transcription</keyword>
<feature type="region of interest" description="Disordered" evidence="6">
    <location>
        <begin position="393"/>
        <end position="415"/>
    </location>
</feature>
<protein>
    <submittedName>
        <fullName evidence="8">Pyruvate, phosphate dikinase</fullName>
    </submittedName>
</protein>
<dbReference type="PANTHER" id="PTHR46999">
    <property type="entry name" value="ALPHA-GLUCAN WATER DIKINASE 1, CHLOROPLASTIC-RELATED"/>
    <property type="match status" value="1"/>
</dbReference>
<keyword evidence="8" id="KW-0670">Pyruvate</keyword>
<evidence type="ECO:0000256" key="2">
    <source>
        <dbReference type="ARBA" id="ARBA00007675"/>
    </source>
</evidence>
<dbReference type="SUPFAM" id="SSF56059">
    <property type="entry name" value="Glutathione synthetase ATP-binding domain-like"/>
    <property type="match status" value="1"/>
</dbReference>
<comment type="similarity">
    <text evidence="2">Belongs to the TFIIA subunit 2 family.</text>
</comment>
<dbReference type="EMBL" id="PKPP01000256">
    <property type="protein sequence ID" value="PWA95235.1"/>
    <property type="molecule type" value="Genomic_DNA"/>
</dbReference>
<keyword evidence="9" id="KW-1185">Reference proteome</keyword>
<dbReference type="SUPFAM" id="SSF47396">
    <property type="entry name" value="Transcription factor IIA (TFIIA), alpha-helical domain"/>
    <property type="match status" value="1"/>
</dbReference>
<evidence type="ECO:0000256" key="6">
    <source>
        <dbReference type="SAM" id="MobiDB-lite"/>
    </source>
</evidence>
<proteinExistence type="inferred from homology"/>
<feature type="domain" description="Transcription initiation factor IIA gamma subunit N-terminal" evidence="7">
    <location>
        <begin position="4"/>
        <end position="49"/>
    </location>
</feature>
<dbReference type="GO" id="GO:0005672">
    <property type="term" value="C:transcription factor TFIIA complex"/>
    <property type="evidence" value="ECO:0007669"/>
    <property type="project" value="InterPro"/>
</dbReference>
<keyword evidence="8" id="KW-0418">Kinase</keyword>
<gene>
    <name evidence="8" type="ORF">CTI12_AA023090</name>
</gene>
<dbReference type="STRING" id="35608.A0A2U1QB44"/>
<keyword evidence="5" id="KW-0539">Nucleus</keyword>
<evidence type="ECO:0000256" key="4">
    <source>
        <dbReference type="ARBA" id="ARBA00023163"/>
    </source>
</evidence>
<evidence type="ECO:0000313" key="9">
    <source>
        <dbReference type="Proteomes" id="UP000245207"/>
    </source>
</evidence>
<keyword evidence="8" id="KW-0808">Transferase</keyword>
<evidence type="ECO:0000256" key="3">
    <source>
        <dbReference type="ARBA" id="ARBA00023015"/>
    </source>
</evidence>
<evidence type="ECO:0000313" key="8">
    <source>
        <dbReference type="EMBL" id="PWA95235.1"/>
    </source>
</evidence>
<dbReference type="AlphaFoldDB" id="A0A2U1QB44"/>
<evidence type="ECO:0000256" key="1">
    <source>
        <dbReference type="ARBA" id="ARBA00004123"/>
    </source>
</evidence>
<comment type="subcellular location">
    <subcellularLocation>
        <location evidence="1">Nucleus</location>
    </subcellularLocation>
</comment>
<dbReference type="PANTHER" id="PTHR46999:SF4">
    <property type="entry name" value="ALPHA-GLUCAN WATER DIKINASE 2"/>
    <property type="match status" value="1"/>
</dbReference>
<organism evidence="8 9">
    <name type="scientific">Artemisia annua</name>
    <name type="common">Sweet wormwood</name>
    <dbReference type="NCBI Taxonomy" id="35608"/>
    <lineage>
        <taxon>Eukaryota</taxon>
        <taxon>Viridiplantae</taxon>
        <taxon>Streptophyta</taxon>
        <taxon>Embryophyta</taxon>
        <taxon>Tracheophyta</taxon>
        <taxon>Spermatophyta</taxon>
        <taxon>Magnoliopsida</taxon>
        <taxon>eudicotyledons</taxon>
        <taxon>Gunneridae</taxon>
        <taxon>Pentapetalae</taxon>
        <taxon>asterids</taxon>
        <taxon>campanulids</taxon>
        <taxon>Asterales</taxon>
        <taxon>Asteraceae</taxon>
        <taxon>Asteroideae</taxon>
        <taxon>Anthemideae</taxon>
        <taxon>Artemisiinae</taxon>
        <taxon>Artemisia</taxon>
    </lineage>
</organism>
<dbReference type="InterPro" id="IPR009083">
    <property type="entry name" value="TFIIA_a-hlx"/>
</dbReference>
<evidence type="ECO:0000259" key="7">
    <source>
        <dbReference type="Pfam" id="PF02268"/>
    </source>
</evidence>
<dbReference type="Gene3D" id="1.10.287.190">
    <property type="entry name" value="Transcription factor IIA gamma subunit, alpha-helical domain"/>
    <property type="match status" value="1"/>
</dbReference>
<reference evidence="8 9" key="1">
    <citation type="journal article" date="2018" name="Mol. Plant">
        <title>The genome of Artemisia annua provides insight into the evolution of Asteraceae family and artemisinin biosynthesis.</title>
        <authorList>
            <person name="Shen Q."/>
            <person name="Zhang L."/>
            <person name="Liao Z."/>
            <person name="Wang S."/>
            <person name="Yan T."/>
            <person name="Shi P."/>
            <person name="Liu M."/>
            <person name="Fu X."/>
            <person name="Pan Q."/>
            <person name="Wang Y."/>
            <person name="Lv Z."/>
            <person name="Lu X."/>
            <person name="Zhang F."/>
            <person name="Jiang W."/>
            <person name="Ma Y."/>
            <person name="Chen M."/>
            <person name="Hao X."/>
            <person name="Li L."/>
            <person name="Tang Y."/>
            <person name="Lv G."/>
            <person name="Zhou Y."/>
            <person name="Sun X."/>
            <person name="Brodelius P.E."/>
            <person name="Rose J.K.C."/>
            <person name="Tang K."/>
        </authorList>
    </citation>
    <scope>NUCLEOTIDE SEQUENCE [LARGE SCALE GENOMIC DNA]</scope>
    <source>
        <strain evidence="9">cv. Huhao1</strain>
        <tissue evidence="8">Leaf</tissue>
    </source>
</reference>
<accession>A0A2U1QB44</accession>
<dbReference type="InterPro" id="IPR015872">
    <property type="entry name" value="TFIIA_gsu_N"/>
</dbReference>
<name>A0A2U1QB44_ARTAN</name>
<dbReference type="OrthoDB" id="586585at2759"/>
<dbReference type="FunFam" id="1.10.287.190:FF:000001">
    <property type="entry name" value="Transcription initiation factor IIA subunit 2"/>
    <property type="match status" value="1"/>
</dbReference>
<evidence type="ECO:0000256" key="5">
    <source>
        <dbReference type="ARBA" id="ARBA00023242"/>
    </source>
</evidence>
<sequence length="415" mass="46633">MATFELYRRSTIGMCLTETLDEMVSNGVLTPELAIQVLVQFDKSMTEALDSQVKSKVTIKVKDDDAGNGKCLLNEMFHMDEVEKSSRHRYPCSSAFFPKLSTSSTAWSRKKNNFSNMYAMSLEETNNEMIGEKSCSIRYLSKEVPAWVRFPASVVIPFGVFEKVLSEDINKDVAKKLAFLREDVDRGDISKINTIQETVMQMKAPRRMSIEVRKKMKSSRIPWPRGSGDDTWNRFWQAIKEIVKGSVDTLVGTSLGRAMSSVTKKSDLKSPIVTGYPNKSTGLYTKNKRSIIFRPDFKSENMNGYMVTGIYDSLSMENKEEVVLDYSKDPMVTDLRFQALIHSKIAETAKIIEDLYGCAQDIEGVVQDGDVYVLQCDGDESMSVDGVKTLPDVEFQKPARGSPSDKDVSDATPFV</sequence>
<dbReference type="CDD" id="cd10145">
    <property type="entry name" value="TFIIA_gamma_N"/>
    <property type="match status" value="1"/>
</dbReference>
<dbReference type="Proteomes" id="UP000245207">
    <property type="component" value="Unassembled WGS sequence"/>
</dbReference>
<comment type="caution">
    <text evidence="8">The sequence shown here is derived from an EMBL/GenBank/DDBJ whole genome shotgun (WGS) entry which is preliminary data.</text>
</comment>
<dbReference type="Pfam" id="PF02268">
    <property type="entry name" value="TFIIA_gamma_N"/>
    <property type="match status" value="1"/>
</dbReference>
<dbReference type="GO" id="GO:0006367">
    <property type="term" value="P:transcription initiation at RNA polymerase II promoter"/>
    <property type="evidence" value="ECO:0007669"/>
    <property type="project" value="InterPro"/>
</dbReference>
<dbReference type="Gene3D" id="3.30.470.20">
    <property type="entry name" value="ATP-grasp fold, B domain"/>
    <property type="match status" value="1"/>
</dbReference>
<keyword evidence="3" id="KW-0805">Transcription regulation</keyword>
<dbReference type="GO" id="GO:0016301">
    <property type="term" value="F:kinase activity"/>
    <property type="evidence" value="ECO:0007669"/>
    <property type="project" value="UniProtKB-KW"/>
</dbReference>